<reference evidence="1" key="2">
    <citation type="submission" date="2021-09" db="EMBL/GenBank/DDBJ databases">
        <authorList>
            <person name="Gilroy R."/>
        </authorList>
    </citation>
    <scope>NUCLEOTIDE SEQUENCE</scope>
    <source>
        <strain evidence="1">4100</strain>
    </source>
</reference>
<dbReference type="PANTHER" id="PTHR22916:SF3">
    <property type="entry name" value="UDP-GLCNAC:BETAGAL BETA-1,3-N-ACETYLGLUCOSAMINYLTRANSFERASE-LIKE PROTEIN 1"/>
    <property type="match status" value="1"/>
</dbReference>
<protein>
    <submittedName>
        <fullName evidence="1">Glycosyltransferase</fullName>
        <ecNumber evidence="1">2.4.-.-</ecNumber>
    </submittedName>
</protein>
<evidence type="ECO:0000313" key="1">
    <source>
        <dbReference type="EMBL" id="HJE39140.1"/>
    </source>
</evidence>
<evidence type="ECO:0000313" key="2">
    <source>
        <dbReference type="Proteomes" id="UP000711407"/>
    </source>
</evidence>
<organism evidence="1 2">
    <name type="scientific">Candidatus Amulumruptor caecigallinarius</name>
    <dbReference type="NCBI Taxonomy" id="2109911"/>
    <lineage>
        <taxon>Bacteria</taxon>
        <taxon>Pseudomonadati</taxon>
        <taxon>Bacteroidota</taxon>
        <taxon>Bacteroidia</taxon>
        <taxon>Bacteroidales</taxon>
        <taxon>Muribaculaceae</taxon>
        <taxon>Candidatus Amulumruptor</taxon>
    </lineage>
</organism>
<dbReference type="PANTHER" id="PTHR22916">
    <property type="entry name" value="GLYCOSYLTRANSFERASE"/>
    <property type="match status" value="1"/>
</dbReference>
<dbReference type="Gene3D" id="3.90.550.10">
    <property type="entry name" value="Spore Coat Polysaccharide Biosynthesis Protein SpsA, Chain A"/>
    <property type="match status" value="1"/>
</dbReference>
<accession>A0A4V1LAJ2</accession>
<keyword evidence="1" id="KW-0328">Glycosyltransferase</keyword>
<dbReference type="GO" id="GO:0016758">
    <property type="term" value="F:hexosyltransferase activity"/>
    <property type="evidence" value="ECO:0007669"/>
    <property type="project" value="UniProtKB-ARBA"/>
</dbReference>
<dbReference type="EMBL" id="DYXT01000028">
    <property type="protein sequence ID" value="HJE39140.1"/>
    <property type="molecule type" value="Genomic_DNA"/>
</dbReference>
<sequence>MSNPKVSVIVPNYNYSRYLEQRMDSILGQTYDEMEIIILDDCSTDDSRKIIEKYRGNPKVTGIIYNNECSGSPFKQWEKGISISRGEYIWIAEADDVADADFLHHTVNILDRRSDVTVAYALSRLIDSSGKEIRNHIEDTVYSPFSPPKASGEAVVYDGASYFASRLIAHNVIYNASMALFRAVTFRRLDIRLYGKLRYIGDWAFWSEMSLKGNIAEVRLRLNSFRQHQASTTHISLSDRREALQREEDAFGHTFSPIATRILSQQADCSLYMPSYNTYLRRYNPARHKKRRYIKHLVSSFLKAATGRDAPIPPLSYLISISSPSILAIIPPKK</sequence>
<dbReference type="Proteomes" id="UP000711407">
    <property type="component" value="Unassembled WGS sequence"/>
</dbReference>
<gene>
    <name evidence="1" type="ORF">K8V47_05215</name>
</gene>
<dbReference type="AlphaFoldDB" id="A0A4V1LAJ2"/>
<keyword evidence="1" id="KW-0808">Transferase</keyword>
<dbReference type="Pfam" id="PF00535">
    <property type="entry name" value="Glycos_transf_2"/>
    <property type="match status" value="1"/>
</dbReference>
<proteinExistence type="predicted"/>
<name>A0A4V1LAJ2_9BACT</name>
<dbReference type="SUPFAM" id="SSF53448">
    <property type="entry name" value="Nucleotide-diphospho-sugar transferases"/>
    <property type="match status" value="1"/>
</dbReference>
<reference evidence="1" key="1">
    <citation type="journal article" date="2021" name="PeerJ">
        <title>Extensive microbial diversity within the chicken gut microbiome revealed by metagenomics and culture.</title>
        <authorList>
            <person name="Gilroy R."/>
            <person name="Ravi A."/>
            <person name="Getino M."/>
            <person name="Pursley I."/>
            <person name="Horton D.L."/>
            <person name="Alikhan N.F."/>
            <person name="Baker D."/>
            <person name="Gharbi K."/>
            <person name="Hall N."/>
            <person name="Watson M."/>
            <person name="Adriaenssens E.M."/>
            <person name="Foster-Nyarko E."/>
            <person name="Jarju S."/>
            <person name="Secka A."/>
            <person name="Antonio M."/>
            <person name="Oren A."/>
            <person name="Chaudhuri R.R."/>
            <person name="La Ragione R."/>
            <person name="Hildebrand F."/>
            <person name="Pallen M.J."/>
        </authorList>
    </citation>
    <scope>NUCLEOTIDE SEQUENCE</scope>
    <source>
        <strain evidence="1">4100</strain>
    </source>
</reference>
<dbReference type="EC" id="2.4.-.-" evidence="1"/>
<comment type="caution">
    <text evidence="1">The sequence shown here is derived from an EMBL/GenBank/DDBJ whole genome shotgun (WGS) entry which is preliminary data.</text>
</comment>
<dbReference type="InterPro" id="IPR029044">
    <property type="entry name" value="Nucleotide-diphossugar_trans"/>
</dbReference>
<dbReference type="InterPro" id="IPR001173">
    <property type="entry name" value="Glyco_trans_2-like"/>
</dbReference>